<keyword evidence="2" id="KW-1003">Cell membrane</keyword>
<evidence type="ECO:0000256" key="3">
    <source>
        <dbReference type="ARBA" id="ARBA00022692"/>
    </source>
</evidence>
<keyword evidence="3 6" id="KW-0812">Transmembrane</keyword>
<reference evidence="8" key="1">
    <citation type="submission" date="2025-08" db="UniProtKB">
        <authorList>
            <consortium name="RefSeq"/>
        </authorList>
    </citation>
    <scope>IDENTIFICATION</scope>
</reference>
<dbReference type="Pfam" id="PF08395">
    <property type="entry name" value="7tm_7"/>
    <property type="match status" value="1"/>
</dbReference>
<comment type="subcellular location">
    <subcellularLocation>
        <location evidence="1">Cell membrane</location>
        <topology evidence="1">Multi-pass membrane protein</topology>
    </subcellularLocation>
</comment>
<evidence type="ECO:0000313" key="7">
    <source>
        <dbReference type="Proteomes" id="UP001652582"/>
    </source>
</evidence>
<gene>
    <name evidence="8" type="primary">LOC128198454</name>
</gene>
<evidence type="ECO:0000313" key="8">
    <source>
        <dbReference type="RefSeq" id="XP_052739970.1"/>
    </source>
</evidence>
<keyword evidence="7" id="KW-1185">Reference proteome</keyword>
<sequence length="205" mass="24426">MILRIPLFLSMYHLLIHLCLIVSILKILNREMIEMLNLKNGTSCKIFFVKPHRTRLLFFYFMDCNIYFIYKKPRGARQDLKCMCQIYDDLCTCVHLLQKCHGLETQNLWLEIIKGIQVYIWFGIECYVDDQIRQEVEKMDLLLIKNMIEFRCDPIRKDTLQLFKQIVNSNRLQFTACNLYRLSYATILGTIVSVITYSVISIQLF</sequence>
<feature type="transmembrane region" description="Helical" evidence="6">
    <location>
        <begin position="6"/>
        <end position="28"/>
    </location>
</feature>
<dbReference type="InterPro" id="IPR013604">
    <property type="entry name" value="7TM_chemorcpt"/>
</dbReference>
<dbReference type="RefSeq" id="XP_052739970.1">
    <property type="nucleotide sequence ID" value="XM_052884010.1"/>
</dbReference>
<name>A0ABM3LLM7_BICAN</name>
<organism evidence="7 8">
    <name type="scientific">Bicyclus anynana</name>
    <name type="common">Squinting bush brown butterfly</name>
    <dbReference type="NCBI Taxonomy" id="110368"/>
    <lineage>
        <taxon>Eukaryota</taxon>
        <taxon>Metazoa</taxon>
        <taxon>Ecdysozoa</taxon>
        <taxon>Arthropoda</taxon>
        <taxon>Hexapoda</taxon>
        <taxon>Insecta</taxon>
        <taxon>Pterygota</taxon>
        <taxon>Neoptera</taxon>
        <taxon>Endopterygota</taxon>
        <taxon>Lepidoptera</taxon>
        <taxon>Glossata</taxon>
        <taxon>Ditrysia</taxon>
        <taxon>Papilionoidea</taxon>
        <taxon>Nymphalidae</taxon>
        <taxon>Satyrinae</taxon>
        <taxon>Satyrini</taxon>
        <taxon>Mycalesina</taxon>
        <taxon>Bicyclus</taxon>
    </lineage>
</organism>
<dbReference type="Proteomes" id="UP001652582">
    <property type="component" value="Chromosome 10"/>
</dbReference>
<evidence type="ECO:0000256" key="2">
    <source>
        <dbReference type="ARBA" id="ARBA00022475"/>
    </source>
</evidence>
<accession>A0ABM3LLM7</accession>
<keyword evidence="4 6" id="KW-1133">Transmembrane helix</keyword>
<keyword evidence="5 6" id="KW-0472">Membrane</keyword>
<protein>
    <submittedName>
        <fullName evidence="8">Uncharacterized protein LOC128198454</fullName>
    </submittedName>
</protein>
<dbReference type="GeneID" id="128198454"/>
<proteinExistence type="predicted"/>
<evidence type="ECO:0000256" key="5">
    <source>
        <dbReference type="ARBA" id="ARBA00023136"/>
    </source>
</evidence>
<evidence type="ECO:0000256" key="6">
    <source>
        <dbReference type="SAM" id="Phobius"/>
    </source>
</evidence>
<evidence type="ECO:0000256" key="1">
    <source>
        <dbReference type="ARBA" id="ARBA00004651"/>
    </source>
</evidence>
<evidence type="ECO:0000256" key="4">
    <source>
        <dbReference type="ARBA" id="ARBA00022989"/>
    </source>
</evidence>
<feature type="transmembrane region" description="Helical" evidence="6">
    <location>
        <begin position="179"/>
        <end position="200"/>
    </location>
</feature>